<organism evidence="8 9">
    <name type="scientific">Ogataea philodendri</name>
    <dbReference type="NCBI Taxonomy" id="1378263"/>
    <lineage>
        <taxon>Eukaryota</taxon>
        <taxon>Fungi</taxon>
        <taxon>Dikarya</taxon>
        <taxon>Ascomycota</taxon>
        <taxon>Saccharomycotina</taxon>
        <taxon>Pichiomycetes</taxon>
        <taxon>Pichiales</taxon>
        <taxon>Pichiaceae</taxon>
        <taxon>Ogataea</taxon>
    </lineage>
</organism>
<proteinExistence type="inferred from homology"/>
<dbReference type="InterPro" id="IPR020422">
    <property type="entry name" value="TYR_PHOSPHATASE_DUAL_dom"/>
</dbReference>
<reference evidence="8" key="1">
    <citation type="journal article" date="2021" name="Open Biol.">
        <title>Shared evolutionary footprints suggest mitochondrial oxidative damage underlies multiple complex I losses in fungi.</title>
        <authorList>
            <person name="Schikora-Tamarit M.A."/>
            <person name="Marcet-Houben M."/>
            <person name="Nosek J."/>
            <person name="Gabaldon T."/>
        </authorList>
    </citation>
    <scope>NUCLEOTIDE SEQUENCE</scope>
    <source>
        <strain evidence="8">CBS6075</strain>
    </source>
</reference>
<reference evidence="8" key="2">
    <citation type="submission" date="2021-01" db="EMBL/GenBank/DDBJ databases">
        <authorList>
            <person name="Schikora-Tamarit M.A."/>
        </authorList>
    </citation>
    <scope>NUCLEOTIDE SEQUENCE</scope>
    <source>
        <strain evidence="8">CBS6075</strain>
    </source>
</reference>
<dbReference type="InterPro" id="IPR029021">
    <property type="entry name" value="Prot-tyrosine_phosphatase-like"/>
</dbReference>
<feature type="active site" description="Phosphocysteine intermediate" evidence="5">
    <location>
        <position position="104"/>
    </location>
</feature>
<keyword evidence="9" id="KW-1185">Reference proteome</keyword>
<dbReference type="GO" id="GO:0005634">
    <property type="term" value="C:nucleus"/>
    <property type="evidence" value="ECO:0007669"/>
    <property type="project" value="TreeGrafter"/>
</dbReference>
<dbReference type="GeneID" id="70238368"/>
<dbReference type="GO" id="GO:0008138">
    <property type="term" value="F:protein tyrosine/serine/threonine phosphatase activity"/>
    <property type="evidence" value="ECO:0007669"/>
    <property type="project" value="InterPro"/>
</dbReference>
<evidence type="ECO:0000259" key="7">
    <source>
        <dbReference type="PROSITE" id="PS50056"/>
    </source>
</evidence>
<gene>
    <name evidence="8" type="ORF">OGAPHI_006404</name>
</gene>
<feature type="domain" description="Tyrosine specific protein phosphatases" evidence="7">
    <location>
        <begin position="73"/>
        <end position="141"/>
    </location>
</feature>
<comment type="similarity">
    <text evidence="1">Belongs to the protein-tyrosine phosphatase family. Non-receptor class dual specificity subfamily.</text>
</comment>
<dbReference type="RefSeq" id="XP_046058669.1">
    <property type="nucleotide sequence ID" value="XM_046207688.1"/>
</dbReference>
<evidence type="ECO:0000259" key="6">
    <source>
        <dbReference type="PROSITE" id="PS50054"/>
    </source>
</evidence>
<keyword evidence="4" id="KW-0904">Protein phosphatase</keyword>
<evidence type="ECO:0000256" key="3">
    <source>
        <dbReference type="ARBA" id="ARBA00022801"/>
    </source>
</evidence>
<dbReference type="InterPro" id="IPR016278">
    <property type="entry name" value="DUSP12"/>
</dbReference>
<dbReference type="PIRSF" id="PIRSF000941">
    <property type="entry name" value="DUSP12"/>
    <property type="match status" value="1"/>
</dbReference>
<dbReference type="AlphaFoldDB" id="A0A9P8NYG6"/>
<evidence type="ECO:0000313" key="9">
    <source>
        <dbReference type="Proteomes" id="UP000769157"/>
    </source>
</evidence>
<dbReference type="InterPro" id="IPR000387">
    <property type="entry name" value="Tyr_Pase_dom"/>
</dbReference>
<evidence type="ECO:0000256" key="4">
    <source>
        <dbReference type="ARBA" id="ARBA00022912"/>
    </source>
</evidence>
<dbReference type="SUPFAM" id="SSF52799">
    <property type="entry name" value="(Phosphotyrosine protein) phosphatases II"/>
    <property type="match status" value="1"/>
</dbReference>
<dbReference type="InterPro" id="IPR000340">
    <property type="entry name" value="Dual-sp_phosphatase_cat-dom"/>
</dbReference>
<dbReference type="PROSITE" id="PS50056">
    <property type="entry name" value="TYR_PHOSPHATASE_2"/>
    <property type="match status" value="1"/>
</dbReference>
<comment type="caution">
    <text evidence="8">The sequence shown here is derived from an EMBL/GenBank/DDBJ whole genome shotgun (WGS) entry which is preliminary data.</text>
</comment>
<dbReference type="OrthoDB" id="2017893at2759"/>
<evidence type="ECO:0000313" key="8">
    <source>
        <dbReference type="EMBL" id="KAH3661556.1"/>
    </source>
</evidence>
<name>A0A9P8NYG6_9ASCO</name>
<evidence type="ECO:0000256" key="2">
    <source>
        <dbReference type="ARBA" id="ARBA00013064"/>
    </source>
</evidence>
<dbReference type="EMBL" id="JAEUBE010000439">
    <property type="protein sequence ID" value="KAH3661556.1"/>
    <property type="molecule type" value="Genomic_DNA"/>
</dbReference>
<dbReference type="PROSITE" id="PS50054">
    <property type="entry name" value="TYR_PHOSPHATASE_DUAL"/>
    <property type="match status" value="1"/>
</dbReference>
<feature type="domain" description="Tyrosine-protein phosphatase" evidence="6">
    <location>
        <begin position="1"/>
        <end position="160"/>
    </location>
</feature>
<dbReference type="PANTHER" id="PTHR45848">
    <property type="entry name" value="DUAL SPECIFICITY PROTEIN PHOSPHATASE 12 FAMILY MEMBER"/>
    <property type="match status" value="1"/>
</dbReference>
<dbReference type="Proteomes" id="UP000769157">
    <property type="component" value="Unassembled WGS sequence"/>
</dbReference>
<dbReference type="GO" id="GO:0004725">
    <property type="term" value="F:protein tyrosine phosphatase activity"/>
    <property type="evidence" value="ECO:0007669"/>
    <property type="project" value="UniProtKB-EC"/>
</dbReference>
<accession>A0A9P8NYG6</accession>
<dbReference type="EC" id="3.1.3.48" evidence="2"/>
<dbReference type="PANTHER" id="PTHR45848:SF4">
    <property type="entry name" value="DUAL SPECIFICITY PROTEIN PHOSPHATASE 12"/>
    <property type="match status" value="1"/>
</dbReference>
<sequence length="336" mass="38391">MALFRVLGGIYLSSVEPFETNEDIYAQDGIRGILSVQKQPIPELYRTDPYIHHQIPIDDDDITNIIQHFHTANSFICSVIFNDSEITPLAAKSTKHQSHILIHCNAGCSRSVTILAGFLMKYYQMTLNVALYAIKRIKPDINPSDNFLNQLRFFASVDCEDNLSELIKISSYKQLVMELGHHNFAALVTDDYFYKDVRENQDAGSVLRCKRCRCLLANSSSFVPHEPPFEKNDKQAYFIKNAYKSHRIRDIQRGANECTHYFVEPLKWMQPELSLSELEGKFSCPRCKAKVGAYSWKGSRCSCGKWMVPAIHLQKAKVDEFKVKSVILDNARAIPN</sequence>
<dbReference type="Pfam" id="PF00782">
    <property type="entry name" value="DSPc"/>
    <property type="match status" value="1"/>
</dbReference>
<dbReference type="SMART" id="SM00195">
    <property type="entry name" value="DSPc"/>
    <property type="match status" value="1"/>
</dbReference>
<evidence type="ECO:0000256" key="1">
    <source>
        <dbReference type="ARBA" id="ARBA00008601"/>
    </source>
</evidence>
<dbReference type="Gene3D" id="3.90.190.10">
    <property type="entry name" value="Protein tyrosine phosphatase superfamily"/>
    <property type="match status" value="1"/>
</dbReference>
<evidence type="ECO:0000256" key="5">
    <source>
        <dbReference type="PIRSR" id="PIRSR000941-50"/>
    </source>
</evidence>
<keyword evidence="3" id="KW-0378">Hydrolase</keyword>
<protein>
    <recommendedName>
        <fullName evidence="2">protein-tyrosine-phosphatase</fullName>
        <ecNumber evidence="2">3.1.3.48</ecNumber>
    </recommendedName>
</protein>